<gene>
    <name evidence="1" type="ORF">ANME2D_01862</name>
</gene>
<evidence type="ECO:0000313" key="1">
    <source>
        <dbReference type="EMBL" id="KCZ71807.1"/>
    </source>
</evidence>
<dbReference type="Proteomes" id="UP000027153">
    <property type="component" value="Unassembled WGS sequence"/>
</dbReference>
<reference evidence="1 2" key="1">
    <citation type="journal article" date="2013" name="Nature">
        <title>Anaerobic oxidation of methane coupled to nitrate reduction in a novel archaeal lineage.</title>
        <authorList>
            <person name="Haroon M.F."/>
            <person name="Hu S."/>
            <person name="Shi Y."/>
            <person name="Imelfort M."/>
            <person name="Keller J."/>
            <person name="Hugenholtz P."/>
            <person name="Yuan Z."/>
            <person name="Tyson G.W."/>
        </authorList>
    </citation>
    <scope>NUCLEOTIDE SEQUENCE [LARGE SCALE GENOMIC DNA]</scope>
    <source>
        <strain evidence="1 2">ANME-2d</strain>
    </source>
</reference>
<dbReference type="RefSeq" id="WP_048090791.1">
    <property type="nucleotide sequence ID" value="NZ_JMIY01000004.1"/>
</dbReference>
<dbReference type="InterPro" id="IPR036388">
    <property type="entry name" value="WH-like_DNA-bd_sf"/>
</dbReference>
<dbReference type="EMBL" id="JMIY01000004">
    <property type="protein sequence ID" value="KCZ71807.1"/>
    <property type="molecule type" value="Genomic_DNA"/>
</dbReference>
<dbReference type="Gene3D" id="1.10.10.10">
    <property type="entry name" value="Winged helix-like DNA-binding domain superfamily/Winged helix DNA-binding domain"/>
    <property type="match status" value="1"/>
</dbReference>
<comment type="caution">
    <text evidence="1">The sequence shown here is derived from an EMBL/GenBank/DDBJ whole genome shotgun (WGS) entry which is preliminary data.</text>
</comment>
<organism evidence="1 2">
    <name type="scientific">Candidatus Methanoperedens nitratireducens</name>
    <dbReference type="NCBI Taxonomy" id="1392998"/>
    <lineage>
        <taxon>Archaea</taxon>
        <taxon>Methanobacteriati</taxon>
        <taxon>Methanobacteriota</taxon>
        <taxon>Stenosarchaea group</taxon>
        <taxon>Methanomicrobia</taxon>
        <taxon>Methanosarcinales</taxon>
        <taxon>ANME-2 cluster</taxon>
        <taxon>Candidatus Methanoperedentaceae</taxon>
        <taxon>Candidatus Methanoperedens</taxon>
    </lineage>
</organism>
<protein>
    <submittedName>
        <fullName evidence="1">Uncharacterized protein</fullName>
    </submittedName>
</protein>
<proteinExistence type="predicted"/>
<accession>A0A062V377</accession>
<evidence type="ECO:0000313" key="2">
    <source>
        <dbReference type="Proteomes" id="UP000027153"/>
    </source>
</evidence>
<name>A0A062V377_9EURY</name>
<keyword evidence="2" id="KW-1185">Reference proteome</keyword>
<sequence>MSSIEKLTALLELDEQGEEIAEIIAGMLVDDRKRNIFVTRLAEIRNQLLAIDVKVELTDAEDAVRRFVVEAKRPVTTQEVAKKIGHEFPSLKYRTHASAALNSLVSKGVLGKFKVGYSYYFTTPREAVMERLKKREEEPVRCSPAEIAKETGMPLNTVLNMLEELIL</sequence>
<dbReference type="AlphaFoldDB" id="A0A062V377"/>